<dbReference type="OrthoDB" id="241638at2"/>
<dbReference type="SUPFAM" id="SSF63829">
    <property type="entry name" value="Calcium-dependent phosphotriesterase"/>
    <property type="match status" value="1"/>
</dbReference>
<evidence type="ECO:0000313" key="4">
    <source>
        <dbReference type="Proteomes" id="UP000198748"/>
    </source>
</evidence>
<dbReference type="STRING" id="659014.SAMN04487996_115174"/>
<sequence>MQKSKIIIPVLAGIAALFTPVLLSAQIMDSKSIVAPGAQVEKLGDGYKFTEGPVPDKDGNVFFTDQPNNKIIRWDAETGTFSTFSDKAGRANGMYFDKKGNLVACSDEENQVWSFDKKGNPTVLVKDYEGKLLNGPNDLWIDSKGGIYLTDPLYARDYWKRDPAMQQDGQHVYYRSPDGKKLIRVDEKLQKPNGIIGTADGKKLYVADIGDNKTYVYDIQKDGTLANRQLFVSKGSDGMILDEEGNLYITGNGVTVFDKTGTQIAHFPVHKGWTANICFGGKNRDMLFITAETAVYGLKMKVKGVK</sequence>
<dbReference type="PANTHER" id="PTHR47572:SF4">
    <property type="entry name" value="LACTONASE DRP35"/>
    <property type="match status" value="1"/>
</dbReference>
<evidence type="ECO:0000259" key="2">
    <source>
        <dbReference type="Pfam" id="PF08450"/>
    </source>
</evidence>
<dbReference type="Gene3D" id="2.120.10.30">
    <property type="entry name" value="TolB, C-terminal domain"/>
    <property type="match status" value="1"/>
</dbReference>
<dbReference type="EMBL" id="FNAN01000015">
    <property type="protein sequence ID" value="SDG14654.1"/>
    <property type="molecule type" value="Genomic_DNA"/>
</dbReference>
<name>A0A1G7RVD8_9BACT</name>
<organism evidence="3 4">
    <name type="scientific">Dyadobacter soli</name>
    <dbReference type="NCBI Taxonomy" id="659014"/>
    <lineage>
        <taxon>Bacteria</taxon>
        <taxon>Pseudomonadati</taxon>
        <taxon>Bacteroidota</taxon>
        <taxon>Cytophagia</taxon>
        <taxon>Cytophagales</taxon>
        <taxon>Spirosomataceae</taxon>
        <taxon>Dyadobacter</taxon>
    </lineage>
</organism>
<dbReference type="InterPro" id="IPR013658">
    <property type="entry name" value="SGL"/>
</dbReference>
<evidence type="ECO:0000313" key="3">
    <source>
        <dbReference type="EMBL" id="SDG14654.1"/>
    </source>
</evidence>
<evidence type="ECO:0000256" key="1">
    <source>
        <dbReference type="ARBA" id="ARBA00022801"/>
    </source>
</evidence>
<gene>
    <name evidence="3" type="ORF">SAMN04487996_115174</name>
</gene>
<dbReference type="InterPro" id="IPR011042">
    <property type="entry name" value="6-blade_b-propeller_TolB-like"/>
</dbReference>
<dbReference type="RefSeq" id="WP_090155440.1">
    <property type="nucleotide sequence ID" value="NZ_FNAN01000015.1"/>
</dbReference>
<dbReference type="PANTHER" id="PTHR47572">
    <property type="entry name" value="LIPOPROTEIN-RELATED"/>
    <property type="match status" value="1"/>
</dbReference>
<keyword evidence="4" id="KW-1185">Reference proteome</keyword>
<proteinExistence type="predicted"/>
<dbReference type="GO" id="GO:0016787">
    <property type="term" value="F:hydrolase activity"/>
    <property type="evidence" value="ECO:0007669"/>
    <property type="project" value="UniProtKB-KW"/>
</dbReference>
<keyword evidence="1" id="KW-0378">Hydrolase</keyword>
<dbReference type="Proteomes" id="UP000198748">
    <property type="component" value="Unassembled WGS sequence"/>
</dbReference>
<protein>
    <submittedName>
        <fullName evidence="3">Gluconolactonase</fullName>
    </submittedName>
</protein>
<dbReference type="AlphaFoldDB" id="A0A1G7RVD8"/>
<dbReference type="Pfam" id="PF08450">
    <property type="entry name" value="SGL"/>
    <property type="match status" value="1"/>
</dbReference>
<accession>A0A1G7RVD8</accession>
<dbReference type="InterPro" id="IPR051262">
    <property type="entry name" value="SMP-30/CGR1_Lactonase"/>
</dbReference>
<reference evidence="4" key="1">
    <citation type="submission" date="2016-10" db="EMBL/GenBank/DDBJ databases">
        <authorList>
            <person name="Varghese N."/>
            <person name="Submissions S."/>
        </authorList>
    </citation>
    <scope>NUCLEOTIDE SEQUENCE [LARGE SCALE GENOMIC DNA]</scope>
    <source>
        <strain evidence="4">DSM 25329</strain>
    </source>
</reference>
<feature type="domain" description="SMP-30/Gluconolactonase/LRE-like region" evidence="2">
    <location>
        <begin position="49"/>
        <end position="291"/>
    </location>
</feature>